<dbReference type="PANTHER" id="PTHR10746:SF6">
    <property type="entry name" value="LARGE RIBOSOMAL SUBUNIT PROTEIN UL4M"/>
    <property type="match status" value="1"/>
</dbReference>
<keyword evidence="4" id="KW-0496">Mitochondrion</keyword>
<evidence type="ECO:0000256" key="4">
    <source>
        <dbReference type="ARBA" id="ARBA00023128"/>
    </source>
</evidence>
<evidence type="ECO:0000313" key="9">
    <source>
        <dbReference type="Proteomes" id="UP000887013"/>
    </source>
</evidence>
<dbReference type="EMBL" id="BMAW01051124">
    <property type="protein sequence ID" value="GFS78712.1"/>
    <property type="molecule type" value="Genomic_DNA"/>
</dbReference>
<dbReference type="OrthoDB" id="275876at2759"/>
<dbReference type="GO" id="GO:0005743">
    <property type="term" value="C:mitochondrial inner membrane"/>
    <property type="evidence" value="ECO:0007669"/>
    <property type="project" value="UniProtKB-ARBA"/>
</dbReference>
<dbReference type="GO" id="GO:1990904">
    <property type="term" value="C:ribonucleoprotein complex"/>
    <property type="evidence" value="ECO:0007669"/>
    <property type="project" value="UniProtKB-KW"/>
</dbReference>
<dbReference type="Proteomes" id="UP000887013">
    <property type="component" value="Unassembled WGS sequence"/>
</dbReference>
<protein>
    <recommendedName>
        <fullName evidence="6">Large ribosomal subunit protein uL4m</fullName>
    </recommendedName>
    <alternativeName>
        <fullName evidence="7">39S ribosomal protein L4, mitochondrial</fullName>
    </alternativeName>
</protein>
<proteinExistence type="inferred from homology"/>
<dbReference type="GO" id="GO:0005840">
    <property type="term" value="C:ribosome"/>
    <property type="evidence" value="ECO:0007669"/>
    <property type="project" value="UniProtKB-KW"/>
</dbReference>
<comment type="similarity">
    <text evidence="2">Belongs to the universal ribosomal protein uL4 family.</text>
</comment>
<comment type="subcellular location">
    <subcellularLocation>
        <location evidence="1">Mitochondrion</location>
    </subcellularLocation>
</comment>
<reference evidence="8" key="1">
    <citation type="submission" date="2020-08" db="EMBL/GenBank/DDBJ databases">
        <title>Multicomponent nature underlies the extraordinary mechanical properties of spider dragline silk.</title>
        <authorList>
            <person name="Kono N."/>
            <person name="Nakamura H."/>
            <person name="Mori M."/>
            <person name="Yoshida Y."/>
            <person name="Ohtoshi R."/>
            <person name="Malay A.D."/>
            <person name="Moran D.A.P."/>
            <person name="Tomita M."/>
            <person name="Numata K."/>
            <person name="Arakawa K."/>
        </authorList>
    </citation>
    <scope>NUCLEOTIDE SEQUENCE</scope>
</reference>
<dbReference type="InterPro" id="IPR023574">
    <property type="entry name" value="Ribosomal_uL4_dom_sf"/>
</dbReference>
<dbReference type="GO" id="GO:0006412">
    <property type="term" value="P:translation"/>
    <property type="evidence" value="ECO:0007669"/>
    <property type="project" value="InterPro"/>
</dbReference>
<organism evidence="8 9">
    <name type="scientific">Nephila pilipes</name>
    <name type="common">Giant wood spider</name>
    <name type="synonym">Nephila maculata</name>
    <dbReference type="NCBI Taxonomy" id="299642"/>
    <lineage>
        <taxon>Eukaryota</taxon>
        <taxon>Metazoa</taxon>
        <taxon>Ecdysozoa</taxon>
        <taxon>Arthropoda</taxon>
        <taxon>Chelicerata</taxon>
        <taxon>Arachnida</taxon>
        <taxon>Araneae</taxon>
        <taxon>Araneomorphae</taxon>
        <taxon>Entelegynae</taxon>
        <taxon>Araneoidea</taxon>
        <taxon>Nephilidae</taxon>
        <taxon>Nephila</taxon>
    </lineage>
</organism>
<name>A0A8X6T431_NEPPI</name>
<dbReference type="SUPFAM" id="SSF52166">
    <property type="entry name" value="Ribosomal protein L4"/>
    <property type="match status" value="1"/>
</dbReference>
<keyword evidence="9" id="KW-1185">Reference proteome</keyword>
<keyword evidence="3 8" id="KW-0689">Ribosomal protein</keyword>
<keyword evidence="5" id="KW-0687">Ribonucleoprotein</keyword>
<dbReference type="InterPro" id="IPR013005">
    <property type="entry name" value="Ribosomal_uL4-like"/>
</dbReference>
<dbReference type="PANTHER" id="PTHR10746">
    <property type="entry name" value="50S RIBOSOMAL PROTEIN L4"/>
    <property type="match status" value="1"/>
</dbReference>
<sequence>MMWKFLTPVTQCCMNQIKFNFRFFETEASALVSDTRLTRPPLPLITSRDLPYKPKYGEIRQAWLCNIDTVEEERLGLIDLHPSIFAVMPRLDIIWHNYNWQKKYRFVDYVTEPSRAELHGGGRKPWPQKGTGRARHGSIRSPIFLGGGKAHGKRGPRTTFFMLPLSTRVDGLINTLTCKYAQDDLVIVDSLDIPTNDPKFIEELIEERRWGVSVLFINECDIMPRNITLATDKMESVTLMPYYGLNVYSMLKYDTLVLTLESLNKIEERLLFNLHRSDINQGKFNRTKFNQSVLMNSN</sequence>
<accession>A0A8X6T431</accession>
<evidence type="ECO:0000256" key="1">
    <source>
        <dbReference type="ARBA" id="ARBA00004173"/>
    </source>
</evidence>
<dbReference type="GO" id="GO:0003735">
    <property type="term" value="F:structural constituent of ribosome"/>
    <property type="evidence" value="ECO:0007669"/>
    <property type="project" value="InterPro"/>
</dbReference>
<evidence type="ECO:0000256" key="7">
    <source>
        <dbReference type="ARBA" id="ARBA00082711"/>
    </source>
</evidence>
<dbReference type="InterPro" id="IPR002136">
    <property type="entry name" value="Ribosomal_uL4"/>
</dbReference>
<evidence type="ECO:0000256" key="2">
    <source>
        <dbReference type="ARBA" id="ARBA00010528"/>
    </source>
</evidence>
<dbReference type="Gene3D" id="3.40.1370.10">
    <property type="match status" value="1"/>
</dbReference>
<evidence type="ECO:0000313" key="8">
    <source>
        <dbReference type="EMBL" id="GFS78712.1"/>
    </source>
</evidence>
<gene>
    <name evidence="8" type="primary">MRPL4</name>
    <name evidence="8" type="ORF">NPIL_457981</name>
</gene>
<evidence type="ECO:0000256" key="6">
    <source>
        <dbReference type="ARBA" id="ARBA00040565"/>
    </source>
</evidence>
<dbReference type="FunFam" id="3.40.1370.10:FF:000005">
    <property type="entry name" value="39S ribosomal protein L4, mitochondrial"/>
    <property type="match status" value="1"/>
</dbReference>
<evidence type="ECO:0000256" key="5">
    <source>
        <dbReference type="ARBA" id="ARBA00023274"/>
    </source>
</evidence>
<dbReference type="AlphaFoldDB" id="A0A8X6T431"/>
<comment type="caution">
    <text evidence="8">The sequence shown here is derived from an EMBL/GenBank/DDBJ whole genome shotgun (WGS) entry which is preliminary data.</text>
</comment>
<evidence type="ECO:0000256" key="3">
    <source>
        <dbReference type="ARBA" id="ARBA00022980"/>
    </source>
</evidence>
<dbReference type="Pfam" id="PF00573">
    <property type="entry name" value="Ribosomal_L4"/>
    <property type="match status" value="1"/>
</dbReference>